<evidence type="ECO:0000313" key="3">
    <source>
        <dbReference type="Proteomes" id="UP000594638"/>
    </source>
</evidence>
<dbReference type="OrthoDB" id="1924921at2759"/>
<dbReference type="Gramene" id="OE9A034715T1">
    <property type="protein sequence ID" value="OE9A034715C1"/>
    <property type="gene ID" value="OE9A034715"/>
</dbReference>
<name>A0A8S0QS51_OLEEU</name>
<feature type="compositionally biased region" description="Polar residues" evidence="1">
    <location>
        <begin position="166"/>
        <end position="184"/>
    </location>
</feature>
<keyword evidence="3" id="KW-1185">Reference proteome</keyword>
<feature type="region of interest" description="Disordered" evidence="1">
    <location>
        <begin position="154"/>
        <end position="193"/>
    </location>
</feature>
<reference evidence="2 3" key="1">
    <citation type="submission" date="2019-12" db="EMBL/GenBank/DDBJ databases">
        <authorList>
            <person name="Alioto T."/>
            <person name="Alioto T."/>
            <person name="Gomez Garrido J."/>
        </authorList>
    </citation>
    <scope>NUCLEOTIDE SEQUENCE [LARGE SCALE GENOMIC DNA]</scope>
</reference>
<evidence type="ECO:0000313" key="2">
    <source>
        <dbReference type="EMBL" id="CAA2968088.1"/>
    </source>
</evidence>
<evidence type="ECO:0000256" key="1">
    <source>
        <dbReference type="SAM" id="MobiDB-lite"/>
    </source>
</evidence>
<protein>
    <submittedName>
        <fullName evidence="2">Uncharacterized protein</fullName>
    </submittedName>
</protein>
<feature type="region of interest" description="Disordered" evidence="1">
    <location>
        <begin position="316"/>
        <end position="343"/>
    </location>
</feature>
<comment type="caution">
    <text evidence="2">The sequence shown here is derived from an EMBL/GenBank/DDBJ whole genome shotgun (WGS) entry which is preliminary data.</text>
</comment>
<dbReference type="EMBL" id="CACTIH010001898">
    <property type="protein sequence ID" value="CAA2968088.1"/>
    <property type="molecule type" value="Genomic_DNA"/>
</dbReference>
<dbReference type="Proteomes" id="UP000594638">
    <property type="component" value="Unassembled WGS sequence"/>
</dbReference>
<accession>A0A8S0QS51</accession>
<feature type="region of interest" description="Disordered" evidence="1">
    <location>
        <begin position="421"/>
        <end position="454"/>
    </location>
</feature>
<dbReference type="PANTHER" id="PTHR38937:SF2">
    <property type="entry name" value="MEMBRANE PROTEIN OF ER BODY-LIKE PROTEIN ISOFORM X1"/>
    <property type="match status" value="1"/>
</dbReference>
<dbReference type="InterPro" id="IPR052843">
    <property type="entry name" value="ER_body_metal_sequester"/>
</dbReference>
<dbReference type="AlphaFoldDB" id="A0A8S0QS51"/>
<organism evidence="2 3">
    <name type="scientific">Olea europaea subsp. europaea</name>
    <dbReference type="NCBI Taxonomy" id="158383"/>
    <lineage>
        <taxon>Eukaryota</taxon>
        <taxon>Viridiplantae</taxon>
        <taxon>Streptophyta</taxon>
        <taxon>Embryophyta</taxon>
        <taxon>Tracheophyta</taxon>
        <taxon>Spermatophyta</taxon>
        <taxon>Magnoliopsida</taxon>
        <taxon>eudicotyledons</taxon>
        <taxon>Gunneridae</taxon>
        <taxon>Pentapetalae</taxon>
        <taxon>asterids</taxon>
        <taxon>lamiids</taxon>
        <taxon>Lamiales</taxon>
        <taxon>Oleaceae</taxon>
        <taxon>Oleeae</taxon>
        <taxon>Olea</taxon>
    </lineage>
</organism>
<sequence length="729" mass="79970">MIKMKVNPSSDARPVSLPYTTDCWFEPHSGEQLVKKNPADRSDLLAGKFFVQKNSVSIVKDRYEGDQEYDNLSISSSRPTEILYQAHDTTYESSKEIKCTDNYLINADDLEVADLDVDRVLREQTTHDLYCPNCNSCITRRVILRKRKRTGRLSDEEGIRSKLGTAANSKSDALSAQETSNQGHPTDDIGANCRPMPIADDHVHDRGPDLFRCLSCFSFFIPIGNGFNLFRIFGENGAHENVQDEQIPSMKKNWLASMFASNKRETSGEQGSSLCGDERKSDIGLFPSPDLDYQSGKRNCKHNGISESVEGRETILPSSKQERESGNGIVCAEGKSDNATTNKKDSTVEWFEVDANNQLMESNFTIEVQYNHESGAPVTMPRNCIQVSIEDSSQDTTSDSQQGGTKLLIFSNEKIVTLKESDNSQIPDHTIQKIKAGSSHRSDEGKSDIGLIPPADLLDYQNGNSSLMQKGSSLAQVSEGRISTNWANEEVNTRLPTPVSALKGSDANGKVSISLDFAPEYAQHIGATVLTESVVESKNPNIDSSIDGMWHPSHRSYSSHIITETKLEVHSGEPLKVDCISSVKDVSFVQGRPVNIIEDFNQVAEDNGSDKDAIINVETGPTASQRAHDIFVPVEAESALYSETQTRVTEHVEIQPREAYEIEVIRSIVYSALAESITSLSVVSSAAGGNAATLCILALGMANVIGALSIIGHNVSSFMIEPAEFELPR</sequence>
<dbReference type="PANTHER" id="PTHR38937">
    <property type="entry name" value="MEMBRANE PROTEIN OF ER BODY-LIKE PROTEIN"/>
    <property type="match status" value="1"/>
</dbReference>
<gene>
    <name evidence="2" type="ORF">OLEA9_A034715</name>
</gene>
<proteinExistence type="predicted"/>